<accession>A0A7J8D6V2</accession>
<dbReference type="Proteomes" id="UP000593571">
    <property type="component" value="Unassembled WGS sequence"/>
</dbReference>
<proteinExistence type="predicted"/>
<reference evidence="1 2" key="1">
    <citation type="journal article" date="2020" name="Nature">
        <title>Six reference-quality genomes reveal evolution of bat adaptations.</title>
        <authorList>
            <person name="Jebb D."/>
            <person name="Huang Z."/>
            <person name="Pippel M."/>
            <person name="Hughes G.M."/>
            <person name="Lavrichenko K."/>
            <person name="Devanna P."/>
            <person name="Winkler S."/>
            <person name="Jermiin L.S."/>
            <person name="Skirmuntt E.C."/>
            <person name="Katzourakis A."/>
            <person name="Burkitt-Gray L."/>
            <person name="Ray D.A."/>
            <person name="Sullivan K.A.M."/>
            <person name="Roscito J.G."/>
            <person name="Kirilenko B.M."/>
            <person name="Davalos L.M."/>
            <person name="Corthals A.P."/>
            <person name="Power M.L."/>
            <person name="Jones G."/>
            <person name="Ransome R.D."/>
            <person name="Dechmann D.K.N."/>
            <person name="Locatelli A.G."/>
            <person name="Puechmaille S.J."/>
            <person name="Fedrigo O."/>
            <person name="Jarvis E.D."/>
            <person name="Hiller M."/>
            <person name="Vernes S.C."/>
            <person name="Myers E.W."/>
            <person name="Teeling E.C."/>
        </authorList>
    </citation>
    <scope>NUCLEOTIDE SEQUENCE [LARGE SCALE GENOMIC DNA]</scope>
    <source>
        <strain evidence="1">MRouAeg1</strain>
        <tissue evidence="1">Muscle</tissue>
    </source>
</reference>
<organism evidence="1 2">
    <name type="scientific">Rousettus aegyptiacus</name>
    <name type="common">Egyptian fruit bat</name>
    <name type="synonym">Pteropus aegyptiacus</name>
    <dbReference type="NCBI Taxonomy" id="9407"/>
    <lineage>
        <taxon>Eukaryota</taxon>
        <taxon>Metazoa</taxon>
        <taxon>Chordata</taxon>
        <taxon>Craniata</taxon>
        <taxon>Vertebrata</taxon>
        <taxon>Euteleostomi</taxon>
        <taxon>Mammalia</taxon>
        <taxon>Eutheria</taxon>
        <taxon>Laurasiatheria</taxon>
        <taxon>Chiroptera</taxon>
        <taxon>Yinpterochiroptera</taxon>
        <taxon>Pteropodoidea</taxon>
        <taxon>Pteropodidae</taxon>
        <taxon>Rousettinae</taxon>
        <taxon>Rousettus</taxon>
    </lineage>
</organism>
<gene>
    <name evidence="1" type="ORF">HJG63_008898</name>
</gene>
<evidence type="ECO:0008006" key="3">
    <source>
        <dbReference type="Google" id="ProtNLM"/>
    </source>
</evidence>
<keyword evidence="2" id="KW-1185">Reference proteome</keyword>
<comment type="caution">
    <text evidence="1">The sequence shown here is derived from an EMBL/GenBank/DDBJ whole genome shotgun (WGS) entry which is preliminary data.</text>
</comment>
<name>A0A7J8D6V2_ROUAE</name>
<evidence type="ECO:0000313" key="2">
    <source>
        <dbReference type="Proteomes" id="UP000593571"/>
    </source>
</evidence>
<dbReference type="EMBL" id="JACASE010000013">
    <property type="protein sequence ID" value="KAF6418901.1"/>
    <property type="molecule type" value="Genomic_DNA"/>
</dbReference>
<sequence length="142" mass="15755">MKKTWYIYTMDYYSALRKDEMLPFETTWMDLEIIMLSEINQEKISTPDQMDIDLSLEKWISEGGASSPTLSQCAQGPGLHRGIVPLAHSRGLAHPAHSRGMEHSEGPGAPGVWSVAPPGRVDESAHVPFSDPSLLKISTFRC</sequence>
<protein>
    <recommendedName>
        <fullName evidence="3">DUF1725 domain-containing protein</fullName>
    </recommendedName>
</protein>
<dbReference type="AlphaFoldDB" id="A0A7J8D6V2"/>
<evidence type="ECO:0000313" key="1">
    <source>
        <dbReference type="EMBL" id="KAF6418901.1"/>
    </source>
</evidence>